<dbReference type="InterPro" id="IPR014258">
    <property type="entry name" value="CAP_domain_YkwD-like"/>
</dbReference>
<gene>
    <name evidence="4" type="ORF">EXM42_04755</name>
</gene>
<dbReference type="GO" id="GO:0008233">
    <property type="term" value="F:peptidase activity"/>
    <property type="evidence" value="ECO:0007669"/>
    <property type="project" value="UniProtKB-KW"/>
</dbReference>
<dbReference type="NCBIfam" id="TIGR02909">
    <property type="entry name" value="spore_YkwD"/>
    <property type="match status" value="1"/>
</dbReference>
<dbReference type="InterPro" id="IPR014044">
    <property type="entry name" value="CAP_dom"/>
</dbReference>
<dbReference type="Pfam" id="PF00188">
    <property type="entry name" value="CAP"/>
    <property type="match status" value="1"/>
</dbReference>
<evidence type="ECO:0000259" key="3">
    <source>
        <dbReference type="Pfam" id="PF00188"/>
    </source>
</evidence>
<feature type="compositionally biased region" description="Low complexity" evidence="1">
    <location>
        <begin position="96"/>
        <end position="123"/>
    </location>
</feature>
<protein>
    <submittedName>
        <fullName evidence="4">Serine protease</fullName>
    </submittedName>
</protein>
<evidence type="ECO:0000313" key="5">
    <source>
        <dbReference type="Proteomes" id="UP000473089"/>
    </source>
</evidence>
<dbReference type="CDD" id="cd05379">
    <property type="entry name" value="CAP_bacterial"/>
    <property type="match status" value="1"/>
</dbReference>
<dbReference type="SUPFAM" id="SSF55797">
    <property type="entry name" value="PR-1-like"/>
    <property type="match status" value="1"/>
</dbReference>
<dbReference type="Proteomes" id="UP000473089">
    <property type="component" value="Unassembled WGS sequence"/>
</dbReference>
<organism evidence="4 5">
    <name type="scientific">Clostridium botulinum</name>
    <dbReference type="NCBI Taxonomy" id="1491"/>
    <lineage>
        <taxon>Bacteria</taxon>
        <taxon>Bacillati</taxon>
        <taxon>Bacillota</taxon>
        <taxon>Clostridia</taxon>
        <taxon>Eubacteriales</taxon>
        <taxon>Clostridiaceae</taxon>
        <taxon>Clostridium</taxon>
    </lineage>
</organism>
<reference evidence="4 5" key="1">
    <citation type="submission" date="2019-02" db="EMBL/GenBank/DDBJ databases">
        <title>Genome sequencing of Clostridium botulinum clinical isolates.</title>
        <authorList>
            <person name="Brunt J."/>
            <person name="Van Vliet A.H.M."/>
            <person name="Stringer S.C."/>
            <person name="Grant K.A."/>
            <person name="Carter A.C."/>
            <person name="Peck M.W."/>
        </authorList>
    </citation>
    <scope>NUCLEOTIDE SEQUENCE [LARGE SCALE GENOMIC DNA]</scope>
    <source>
        <strain evidence="4 5">R1125/03</strain>
    </source>
</reference>
<keyword evidence="4" id="KW-0378">Hydrolase</keyword>
<feature type="signal peptide" evidence="2">
    <location>
        <begin position="1"/>
        <end position="29"/>
    </location>
</feature>
<dbReference type="PANTHER" id="PTHR31157">
    <property type="entry name" value="SCP DOMAIN-CONTAINING PROTEIN"/>
    <property type="match status" value="1"/>
</dbReference>
<dbReference type="EMBL" id="SGJP01000007">
    <property type="protein sequence ID" value="NFA59730.1"/>
    <property type="molecule type" value="Genomic_DNA"/>
</dbReference>
<feature type="region of interest" description="Disordered" evidence="1">
    <location>
        <begin position="80"/>
        <end position="130"/>
    </location>
</feature>
<accession>A0A6M0SYE9</accession>
<feature type="chain" id="PRO_5026687768" evidence="2">
    <location>
        <begin position="30"/>
        <end position="262"/>
    </location>
</feature>
<dbReference type="PANTHER" id="PTHR31157:SF1">
    <property type="entry name" value="SCP DOMAIN-CONTAINING PROTEIN"/>
    <property type="match status" value="1"/>
</dbReference>
<keyword evidence="2" id="KW-0732">Signal</keyword>
<dbReference type="Gene3D" id="3.40.33.10">
    <property type="entry name" value="CAP"/>
    <property type="match status" value="1"/>
</dbReference>
<evidence type="ECO:0000313" key="4">
    <source>
        <dbReference type="EMBL" id="NFA59730.1"/>
    </source>
</evidence>
<keyword evidence="4" id="KW-0645">Protease</keyword>
<dbReference type="InterPro" id="IPR035940">
    <property type="entry name" value="CAP_sf"/>
</dbReference>
<evidence type="ECO:0000256" key="2">
    <source>
        <dbReference type="SAM" id="SignalP"/>
    </source>
</evidence>
<feature type="domain" description="SCP" evidence="3">
    <location>
        <begin position="142"/>
        <end position="257"/>
    </location>
</feature>
<dbReference type="AlphaFoldDB" id="A0A6M0SYE9"/>
<name>A0A6M0SYE9_CLOBO</name>
<sequence>MNKSSIRKLMATSVLTAVMAMSNMQLVSAASNCNVNSNKVTTSCKKVQTNGIKNLSNCVKNQTNAAKDLSNCIKDQTNCGTKVEKTSNGNTDSKKVTNNTNTTNKNTNTNTNTNNSGNTTATKPNEAKPDSSIAALEQEVVTLVNAERAKAGLPALKANAELSNVARLKSQDMIDKKYFSHTSPTYGSPFDMMKKFGIKYSAAGENIASGYPTAKAVIDGWMNSPGHRANILNKSFTEIGVGLAKSSDGTYYWTQMFINPGK</sequence>
<dbReference type="GO" id="GO:0006508">
    <property type="term" value="P:proteolysis"/>
    <property type="evidence" value="ECO:0007669"/>
    <property type="project" value="UniProtKB-KW"/>
</dbReference>
<comment type="caution">
    <text evidence="4">The sequence shown here is derived from an EMBL/GenBank/DDBJ whole genome shotgun (WGS) entry which is preliminary data.</text>
</comment>
<evidence type="ECO:0000256" key="1">
    <source>
        <dbReference type="SAM" id="MobiDB-lite"/>
    </source>
</evidence>
<proteinExistence type="predicted"/>